<dbReference type="PROSITE" id="PS51186">
    <property type="entry name" value="GNAT"/>
    <property type="match status" value="1"/>
</dbReference>
<evidence type="ECO:0000313" key="2">
    <source>
        <dbReference type="EMBL" id="SIQ45990.1"/>
    </source>
</evidence>
<dbReference type="InterPro" id="IPR050276">
    <property type="entry name" value="MshD_Acetyltransferase"/>
</dbReference>
<organism evidence="2 3">
    <name type="scientific">Paenibacillus macquariensis</name>
    <dbReference type="NCBI Taxonomy" id="948756"/>
    <lineage>
        <taxon>Bacteria</taxon>
        <taxon>Bacillati</taxon>
        <taxon>Bacillota</taxon>
        <taxon>Bacilli</taxon>
        <taxon>Bacillales</taxon>
        <taxon>Paenibacillaceae</taxon>
        <taxon>Paenibacillus</taxon>
    </lineage>
</organism>
<proteinExistence type="predicted"/>
<evidence type="ECO:0000259" key="1">
    <source>
        <dbReference type="PROSITE" id="PS51186"/>
    </source>
</evidence>
<name>A0ABY1JME2_9BACL</name>
<sequence length="163" mass="18617">MNLYTIRPIVEQDMPFLWDMLYESLYVPEGQKAFSREVIKEPLIAKYLDNWGREGDMGYIAVNNEGYSIGSITMRYFNEDNKGYGYISNDTPELGMSLIKEYRGQGIGTALLRKLFEEMTELGIKRISLSVDPRNLAAVKLYQRVGFEEVGMEGTSITMIADL</sequence>
<feature type="domain" description="N-acetyltransferase" evidence="1">
    <location>
        <begin position="4"/>
        <end position="163"/>
    </location>
</feature>
<dbReference type="Pfam" id="PF00583">
    <property type="entry name" value="Acetyltransf_1"/>
    <property type="match status" value="1"/>
</dbReference>
<evidence type="ECO:0000313" key="3">
    <source>
        <dbReference type="Proteomes" id="UP000186666"/>
    </source>
</evidence>
<dbReference type="Proteomes" id="UP000186666">
    <property type="component" value="Unassembled WGS sequence"/>
</dbReference>
<keyword evidence="3" id="KW-1185">Reference proteome</keyword>
<reference evidence="2 3" key="1">
    <citation type="submission" date="2017-01" db="EMBL/GenBank/DDBJ databases">
        <authorList>
            <person name="Varghese N."/>
            <person name="Submissions S."/>
        </authorList>
    </citation>
    <scope>NUCLEOTIDE SEQUENCE [LARGE SCALE GENOMIC DNA]</scope>
    <source>
        <strain evidence="2 3">ATCC 23464</strain>
    </source>
</reference>
<accession>A0ABY1JME2</accession>
<dbReference type="InterPro" id="IPR016181">
    <property type="entry name" value="Acyl_CoA_acyltransferase"/>
</dbReference>
<dbReference type="EMBL" id="FTNK01000002">
    <property type="protein sequence ID" value="SIQ45990.1"/>
    <property type="molecule type" value="Genomic_DNA"/>
</dbReference>
<dbReference type="RefSeq" id="WP_068580628.1">
    <property type="nucleotide sequence ID" value="NZ_FTNK01000002.1"/>
</dbReference>
<protein>
    <submittedName>
        <fullName evidence="2">Protein N-acetyltransferase, RimJ/RimL family</fullName>
    </submittedName>
</protein>
<comment type="caution">
    <text evidence="2">The sequence shown here is derived from an EMBL/GenBank/DDBJ whole genome shotgun (WGS) entry which is preliminary data.</text>
</comment>
<gene>
    <name evidence="2" type="ORF">SAMN05421578_10288</name>
</gene>
<dbReference type="InterPro" id="IPR000182">
    <property type="entry name" value="GNAT_dom"/>
</dbReference>
<dbReference type="SUPFAM" id="SSF55729">
    <property type="entry name" value="Acyl-CoA N-acyltransferases (Nat)"/>
    <property type="match status" value="1"/>
</dbReference>
<dbReference type="Gene3D" id="3.40.630.30">
    <property type="match status" value="1"/>
</dbReference>
<dbReference type="PANTHER" id="PTHR43617">
    <property type="entry name" value="L-AMINO ACID N-ACETYLTRANSFERASE"/>
    <property type="match status" value="1"/>
</dbReference>
<dbReference type="CDD" id="cd04301">
    <property type="entry name" value="NAT_SF"/>
    <property type="match status" value="1"/>
</dbReference>